<sequence>MSNINTTVPISTNFLDTDFHTGYCESISSIENRRRALLMSIQSLANIRQLAKHISSTVISATSTAIKVNPYIQNLIGGSAEATGHMTVIMETLQAGTQWDIEYASTKVCITLAQALKQLPDEGNQNEIDAAHSIANAYLSLPHAAPTRNNSPEGKYRGYPVGYAELGVPNAPHFLGIDYNGKFIIANTKKALFGVIA</sequence>
<organism evidence="1 2">
    <name type="scientific">Agaricus bisporus var. burnettii</name>
    <dbReference type="NCBI Taxonomy" id="192524"/>
    <lineage>
        <taxon>Eukaryota</taxon>
        <taxon>Fungi</taxon>
        <taxon>Dikarya</taxon>
        <taxon>Basidiomycota</taxon>
        <taxon>Agaricomycotina</taxon>
        <taxon>Agaricomycetes</taxon>
        <taxon>Agaricomycetidae</taxon>
        <taxon>Agaricales</taxon>
        <taxon>Agaricineae</taxon>
        <taxon>Agaricaceae</taxon>
        <taxon>Agaricus</taxon>
    </lineage>
</organism>
<dbReference type="Proteomes" id="UP000629468">
    <property type="component" value="Unassembled WGS sequence"/>
</dbReference>
<accession>A0A8H7C3E9</accession>
<gene>
    <name evidence="1" type="ORF">Agabi119p4_10724</name>
</gene>
<proteinExistence type="predicted"/>
<protein>
    <submittedName>
        <fullName evidence="1">Uncharacterized protein</fullName>
    </submittedName>
</protein>
<evidence type="ECO:0000313" key="1">
    <source>
        <dbReference type="EMBL" id="KAF7761315.1"/>
    </source>
</evidence>
<dbReference type="EMBL" id="JABXXO010000014">
    <property type="protein sequence ID" value="KAF7761315.1"/>
    <property type="molecule type" value="Genomic_DNA"/>
</dbReference>
<name>A0A8H7C3E9_AGABI</name>
<dbReference type="AlphaFoldDB" id="A0A8H7C3E9"/>
<reference evidence="1 2" key="1">
    <citation type="journal article" name="Sci. Rep.">
        <title>Telomere-to-telomere assembled and centromere annotated genomes of the two main subspecies of the button mushroom Agaricus bisporus reveal especially polymorphic chromosome ends.</title>
        <authorList>
            <person name="Sonnenberg A.S.M."/>
            <person name="Sedaghat-Telgerd N."/>
            <person name="Lavrijssen B."/>
            <person name="Ohm R.A."/>
            <person name="Hendrickx P.M."/>
            <person name="Scholtmeijer K."/>
            <person name="Baars J.J.P."/>
            <person name="van Peer A."/>
        </authorList>
    </citation>
    <scope>NUCLEOTIDE SEQUENCE [LARGE SCALE GENOMIC DNA]</scope>
    <source>
        <strain evidence="1 2">H119_p4</strain>
    </source>
</reference>
<comment type="caution">
    <text evidence="1">The sequence shown here is derived from an EMBL/GenBank/DDBJ whole genome shotgun (WGS) entry which is preliminary data.</text>
</comment>
<evidence type="ECO:0000313" key="2">
    <source>
        <dbReference type="Proteomes" id="UP000629468"/>
    </source>
</evidence>